<proteinExistence type="predicted"/>
<evidence type="ECO:0000313" key="2">
    <source>
        <dbReference type="Proteomes" id="UP000886520"/>
    </source>
</evidence>
<sequence length="131" mass="13822">MALRPILLLGNSPHPLSNRLLPLLWHTPLPLATASRPCSPQSDLEILADISCLSCLGGPTHGSLLQPLHSLQVNHPPCALDSSVIPPLKLFLFSMTALDGPLGRGLVPPLVAASLSFLVPVLTSPKKGRPL</sequence>
<organism evidence="1 2">
    <name type="scientific">Adiantum capillus-veneris</name>
    <name type="common">Maidenhair fern</name>
    <dbReference type="NCBI Taxonomy" id="13818"/>
    <lineage>
        <taxon>Eukaryota</taxon>
        <taxon>Viridiplantae</taxon>
        <taxon>Streptophyta</taxon>
        <taxon>Embryophyta</taxon>
        <taxon>Tracheophyta</taxon>
        <taxon>Polypodiopsida</taxon>
        <taxon>Polypodiidae</taxon>
        <taxon>Polypodiales</taxon>
        <taxon>Pteridineae</taxon>
        <taxon>Pteridaceae</taxon>
        <taxon>Vittarioideae</taxon>
        <taxon>Adiantum</taxon>
    </lineage>
</organism>
<name>A0A9D4UX90_ADICA</name>
<evidence type="ECO:0000313" key="1">
    <source>
        <dbReference type="EMBL" id="KAI5075870.1"/>
    </source>
</evidence>
<gene>
    <name evidence="1" type="ORF">GOP47_0009946</name>
</gene>
<keyword evidence="2" id="KW-1185">Reference proteome</keyword>
<dbReference type="EMBL" id="JABFUD020000009">
    <property type="protein sequence ID" value="KAI5075870.1"/>
    <property type="molecule type" value="Genomic_DNA"/>
</dbReference>
<protein>
    <submittedName>
        <fullName evidence="1">Uncharacterized protein</fullName>
    </submittedName>
</protein>
<dbReference type="AlphaFoldDB" id="A0A9D4UX90"/>
<reference evidence="1" key="1">
    <citation type="submission" date="2021-01" db="EMBL/GenBank/DDBJ databases">
        <title>Adiantum capillus-veneris genome.</title>
        <authorList>
            <person name="Fang Y."/>
            <person name="Liao Q."/>
        </authorList>
    </citation>
    <scope>NUCLEOTIDE SEQUENCE</scope>
    <source>
        <strain evidence="1">H3</strain>
        <tissue evidence="1">Leaf</tissue>
    </source>
</reference>
<dbReference type="Proteomes" id="UP000886520">
    <property type="component" value="Chromosome 9"/>
</dbReference>
<accession>A0A9D4UX90</accession>
<comment type="caution">
    <text evidence="1">The sequence shown here is derived from an EMBL/GenBank/DDBJ whole genome shotgun (WGS) entry which is preliminary data.</text>
</comment>